<evidence type="ECO:0000256" key="11">
    <source>
        <dbReference type="SAM" id="MobiDB-lite"/>
    </source>
</evidence>
<dbReference type="Pfam" id="PF02518">
    <property type="entry name" value="HATPase_c"/>
    <property type="match status" value="1"/>
</dbReference>
<feature type="transmembrane region" description="Helical" evidence="12">
    <location>
        <begin position="12"/>
        <end position="36"/>
    </location>
</feature>
<dbReference type="PANTHER" id="PTHR45436">
    <property type="entry name" value="SENSOR HISTIDINE KINASE YKOH"/>
    <property type="match status" value="1"/>
</dbReference>
<comment type="caution">
    <text evidence="15">The sequence shown here is derived from an EMBL/GenBank/DDBJ whole genome shotgun (WGS) entry which is preliminary data.</text>
</comment>
<keyword evidence="4" id="KW-0597">Phosphoprotein</keyword>
<dbReference type="SUPFAM" id="SSF47384">
    <property type="entry name" value="Homodimeric domain of signal transducing histidine kinase"/>
    <property type="match status" value="1"/>
</dbReference>
<dbReference type="InterPro" id="IPR004358">
    <property type="entry name" value="Sig_transdc_His_kin-like_C"/>
</dbReference>
<sequence>MIARFRGSVRGRLTLFASITIAALCLVVNTFVLVAVRQTAEEYRANEVVTAALRVVHLIKRGTLPSTIAPEPGGAIQVINSTGQVVSASPNLKGQPRISHTTPSADNSGNTQVECDLAPYPADCMIVSTFRVYEPDGDWYVYTVGPIVPWYVHPAVLAFLIGISIALVVFVAFGTWKVVANTLAPVDAIRAKLADITANDLGQRVPVPATHDEIHALAMTANQTLDRLQDAVEQQRRFASDASHDLRSPITAMRAQVEEALLYPDSANWPRTAEAIVGSLDRLQAIVTDLLTLAKLDAGAAGAKEAVDLADLVVAETVRTRVRKIVTSLNPDVVVTGDRLRLSRLLVNLIDNAERHAERTITITVRRQDGRAVLEVVDDGAGIAPDQREVVFRRFTRLDASRNRDAGGTGLGLPIAREIAVSHHGTLTIEDSDRGARFVLSLPLREP</sequence>
<keyword evidence="16" id="KW-1185">Reference proteome</keyword>
<evidence type="ECO:0000256" key="8">
    <source>
        <dbReference type="ARBA" id="ARBA00022989"/>
    </source>
</evidence>
<dbReference type="RefSeq" id="WP_397078957.1">
    <property type="nucleotide sequence ID" value="NZ_JBITGY010000001.1"/>
</dbReference>
<dbReference type="Gene3D" id="6.10.340.10">
    <property type="match status" value="1"/>
</dbReference>
<dbReference type="PROSITE" id="PS50109">
    <property type="entry name" value="HIS_KIN"/>
    <property type="match status" value="1"/>
</dbReference>
<comment type="catalytic activity">
    <reaction evidence="1">
        <text>ATP + protein L-histidine = ADP + protein N-phospho-L-histidine.</text>
        <dbReference type="EC" id="2.7.13.3"/>
    </reaction>
</comment>
<feature type="transmembrane region" description="Helical" evidence="12">
    <location>
        <begin position="150"/>
        <end position="173"/>
    </location>
</feature>
<dbReference type="PRINTS" id="PR00344">
    <property type="entry name" value="BCTRLSENSOR"/>
</dbReference>
<evidence type="ECO:0000256" key="6">
    <source>
        <dbReference type="ARBA" id="ARBA00022692"/>
    </source>
</evidence>
<keyword evidence="10 12" id="KW-0472">Membrane</keyword>
<dbReference type="SMART" id="SM00387">
    <property type="entry name" value="HATPase_c"/>
    <property type="match status" value="1"/>
</dbReference>
<keyword evidence="5" id="KW-0808">Transferase</keyword>
<dbReference type="PROSITE" id="PS50885">
    <property type="entry name" value="HAMP"/>
    <property type="match status" value="1"/>
</dbReference>
<dbReference type="SUPFAM" id="SSF55874">
    <property type="entry name" value="ATPase domain of HSP90 chaperone/DNA topoisomerase II/histidine kinase"/>
    <property type="match status" value="1"/>
</dbReference>
<dbReference type="CDD" id="cd06225">
    <property type="entry name" value="HAMP"/>
    <property type="match status" value="1"/>
</dbReference>
<dbReference type="SMART" id="SM00388">
    <property type="entry name" value="HisKA"/>
    <property type="match status" value="1"/>
</dbReference>
<dbReference type="EC" id="2.7.13.3" evidence="3"/>
<dbReference type="InterPro" id="IPR005467">
    <property type="entry name" value="His_kinase_dom"/>
</dbReference>
<keyword evidence="6 12" id="KW-0812">Transmembrane</keyword>
<dbReference type="GO" id="GO:0016301">
    <property type="term" value="F:kinase activity"/>
    <property type="evidence" value="ECO:0007669"/>
    <property type="project" value="UniProtKB-KW"/>
</dbReference>
<evidence type="ECO:0000256" key="4">
    <source>
        <dbReference type="ARBA" id="ARBA00022553"/>
    </source>
</evidence>
<dbReference type="CDD" id="cd00075">
    <property type="entry name" value="HATPase"/>
    <property type="match status" value="1"/>
</dbReference>
<dbReference type="Gene3D" id="1.10.287.130">
    <property type="match status" value="1"/>
</dbReference>
<dbReference type="PANTHER" id="PTHR45436:SF5">
    <property type="entry name" value="SENSOR HISTIDINE KINASE TRCS"/>
    <property type="match status" value="1"/>
</dbReference>
<evidence type="ECO:0000256" key="1">
    <source>
        <dbReference type="ARBA" id="ARBA00000085"/>
    </source>
</evidence>
<dbReference type="SUPFAM" id="SSF158472">
    <property type="entry name" value="HAMP domain-like"/>
    <property type="match status" value="1"/>
</dbReference>
<feature type="domain" description="HAMP" evidence="14">
    <location>
        <begin position="180"/>
        <end position="233"/>
    </location>
</feature>
<evidence type="ECO:0000256" key="2">
    <source>
        <dbReference type="ARBA" id="ARBA00004236"/>
    </source>
</evidence>
<dbReference type="Proteomes" id="UP001612741">
    <property type="component" value="Unassembled WGS sequence"/>
</dbReference>
<dbReference type="Pfam" id="PF00512">
    <property type="entry name" value="HisKA"/>
    <property type="match status" value="1"/>
</dbReference>
<accession>A0ABW7YLB6</accession>
<evidence type="ECO:0000256" key="3">
    <source>
        <dbReference type="ARBA" id="ARBA00012438"/>
    </source>
</evidence>
<name>A0ABW7YLB6_9ACTN</name>
<keyword evidence="8 12" id="KW-1133">Transmembrane helix</keyword>
<evidence type="ECO:0000259" key="14">
    <source>
        <dbReference type="PROSITE" id="PS50885"/>
    </source>
</evidence>
<evidence type="ECO:0000313" key="15">
    <source>
        <dbReference type="EMBL" id="MFI6496686.1"/>
    </source>
</evidence>
<dbReference type="EMBL" id="JBITGY010000001">
    <property type="protein sequence ID" value="MFI6496686.1"/>
    <property type="molecule type" value="Genomic_DNA"/>
</dbReference>
<dbReference type="InterPro" id="IPR003660">
    <property type="entry name" value="HAMP_dom"/>
</dbReference>
<evidence type="ECO:0000313" key="16">
    <source>
        <dbReference type="Proteomes" id="UP001612741"/>
    </source>
</evidence>
<reference evidence="15 16" key="1">
    <citation type="submission" date="2024-10" db="EMBL/GenBank/DDBJ databases">
        <title>The Natural Products Discovery Center: Release of the First 8490 Sequenced Strains for Exploring Actinobacteria Biosynthetic Diversity.</title>
        <authorList>
            <person name="Kalkreuter E."/>
            <person name="Kautsar S.A."/>
            <person name="Yang D."/>
            <person name="Bader C.D."/>
            <person name="Teijaro C.N."/>
            <person name="Fluegel L."/>
            <person name="Davis C.M."/>
            <person name="Simpson J.R."/>
            <person name="Lauterbach L."/>
            <person name="Steele A.D."/>
            <person name="Gui C."/>
            <person name="Meng S."/>
            <person name="Li G."/>
            <person name="Viehrig K."/>
            <person name="Ye F."/>
            <person name="Su P."/>
            <person name="Kiefer A.F."/>
            <person name="Nichols A."/>
            <person name="Cepeda A.J."/>
            <person name="Yan W."/>
            <person name="Fan B."/>
            <person name="Jiang Y."/>
            <person name="Adhikari A."/>
            <person name="Zheng C.-J."/>
            <person name="Schuster L."/>
            <person name="Cowan T.M."/>
            <person name="Smanski M.J."/>
            <person name="Chevrette M.G."/>
            <person name="De Carvalho L.P.S."/>
            <person name="Shen B."/>
        </authorList>
    </citation>
    <scope>NUCLEOTIDE SEQUENCE [LARGE SCALE GENOMIC DNA]</scope>
    <source>
        <strain evidence="15 16">NPDC050545</strain>
    </source>
</reference>
<protein>
    <recommendedName>
        <fullName evidence="3">histidine kinase</fullName>
        <ecNumber evidence="3">2.7.13.3</ecNumber>
    </recommendedName>
</protein>
<dbReference type="Pfam" id="PF00672">
    <property type="entry name" value="HAMP"/>
    <property type="match status" value="1"/>
</dbReference>
<feature type="domain" description="Histidine kinase" evidence="13">
    <location>
        <begin position="241"/>
        <end position="446"/>
    </location>
</feature>
<gene>
    <name evidence="15" type="ORF">ACIBG2_04850</name>
</gene>
<dbReference type="Gene3D" id="3.30.565.10">
    <property type="entry name" value="Histidine kinase-like ATPase, C-terminal domain"/>
    <property type="match status" value="1"/>
</dbReference>
<evidence type="ECO:0000259" key="13">
    <source>
        <dbReference type="PROSITE" id="PS50109"/>
    </source>
</evidence>
<feature type="region of interest" description="Disordered" evidence="11">
    <location>
        <begin position="90"/>
        <end position="110"/>
    </location>
</feature>
<dbReference type="CDD" id="cd00082">
    <property type="entry name" value="HisKA"/>
    <property type="match status" value="1"/>
</dbReference>
<evidence type="ECO:0000256" key="12">
    <source>
        <dbReference type="SAM" id="Phobius"/>
    </source>
</evidence>
<keyword evidence="9" id="KW-0902">Two-component regulatory system</keyword>
<keyword evidence="7 15" id="KW-0418">Kinase</keyword>
<dbReference type="InterPro" id="IPR036097">
    <property type="entry name" value="HisK_dim/P_sf"/>
</dbReference>
<comment type="subcellular location">
    <subcellularLocation>
        <location evidence="2">Cell membrane</location>
    </subcellularLocation>
</comment>
<evidence type="ECO:0000256" key="5">
    <source>
        <dbReference type="ARBA" id="ARBA00022679"/>
    </source>
</evidence>
<dbReference type="SMART" id="SM00304">
    <property type="entry name" value="HAMP"/>
    <property type="match status" value="1"/>
</dbReference>
<dbReference type="InterPro" id="IPR003594">
    <property type="entry name" value="HATPase_dom"/>
</dbReference>
<organism evidence="15 16">
    <name type="scientific">Nonomuraea typhae</name>
    <dbReference type="NCBI Taxonomy" id="2603600"/>
    <lineage>
        <taxon>Bacteria</taxon>
        <taxon>Bacillati</taxon>
        <taxon>Actinomycetota</taxon>
        <taxon>Actinomycetes</taxon>
        <taxon>Streptosporangiales</taxon>
        <taxon>Streptosporangiaceae</taxon>
        <taxon>Nonomuraea</taxon>
    </lineage>
</organism>
<evidence type="ECO:0000256" key="7">
    <source>
        <dbReference type="ARBA" id="ARBA00022777"/>
    </source>
</evidence>
<dbReference type="InterPro" id="IPR003661">
    <property type="entry name" value="HisK_dim/P_dom"/>
</dbReference>
<proteinExistence type="predicted"/>
<dbReference type="InterPro" id="IPR050428">
    <property type="entry name" value="TCS_sensor_his_kinase"/>
</dbReference>
<evidence type="ECO:0000256" key="10">
    <source>
        <dbReference type="ARBA" id="ARBA00023136"/>
    </source>
</evidence>
<evidence type="ECO:0000256" key="9">
    <source>
        <dbReference type="ARBA" id="ARBA00023012"/>
    </source>
</evidence>
<dbReference type="InterPro" id="IPR036890">
    <property type="entry name" value="HATPase_C_sf"/>
</dbReference>